<accession>A0A835UNI3</accession>
<sequence length="55" mass="6200">MLELIRKMVHPSSTTRYALLGVTSSLDPRQAPFTGESLTSLTRDLRRFHLTILTA</sequence>
<comment type="caution">
    <text evidence="1">The sequence shown here is derived from an EMBL/GenBank/DDBJ whole genome shotgun (WGS) entry which is preliminary data.</text>
</comment>
<name>A0A835UNI3_VANPL</name>
<evidence type="ECO:0000313" key="2">
    <source>
        <dbReference type="Proteomes" id="UP000636800"/>
    </source>
</evidence>
<dbReference type="AlphaFoldDB" id="A0A835UNI3"/>
<proteinExistence type="predicted"/>
<dbReference type="OrthoDB" id="10266249at2759"/>
<reference evidence="1 2" key="1">
    <citation type="journal article" date="2020" name="Nat. Food">
        <title>A phased Vanilla planifolia genome enables genetic improvement of flavour and production.</title>
        <authorList>
            <person name="Hasing T."/>
            <person name="Tang H."/>
            <person name="Brym M."/>
            <person name="Khazi F."/>
            <person name="Huang T."/>
            <person name="Chambers A.H."/>
        </authorList>
    </citation>
    <scope>NUCLEOTIDE SEQUENCE [LARGE SCALE GENOMIC DNA]</scope>
    <source>
        <tissue evidence="1">Leaf</tissue>
    </source>
</reference>
<dbReference type="Proteomes" id="UP000636800">
    <property type="component" value="Unassembled WGS sequence"/>
</dbReference>
<keyword evidence="2" id="KW-1185">Reference proteome</keyword>
<dbReference type="EMBL" id="JADCNL010000009">
    <property type="protein sequence ID" value="KAG0467020.1"/>
    <property type="molecule type" value="Genomic_DNA"/>
</dbReference>
<organism evidence="1 2">
    <name type="scientific">Vanilla planifolia</name>
    <name type="common">Vanilla</name>
    <dbReference type="NCBI Taxonomy" id="51239"/>
    <lineage>
        <taxon>Eukaryota</taxon>
        <taxon>Viridiplantae</taxon>
        <taxon>Streptophyta</taxon>
        <taxon>Embryophyta</taxon>
        <taxon>Tracheophyta</taxon>
        <taxon>Spermatophyta</taxon>
        <taxon>Magnoliopsida</taxon>
        <taxon>Liliopsida</taxon>
        <taxon>Asparagales</taxon>
        <taxon>Orchidaceae</taxon>
        <taxon>Vanilloideae</taxon>
        <taxon>Vanilleae</taxon>
        <taxon>Vanilla</taxon>
    </lineage>
</organism>
<gene>
    <name evidence="1" type="ORF">HPP92_018600</name>
</gene>
<evidence type="ECO:0000313" key="1">
    <source>
        <dbReference type="EMBL" id="KAG0467020.1"/>
    </source>
</evidence>
<protein>
    <submittedName>
        <fullName evidence="1">Uncharacterized protein</fullName>
    </submittedName>
</protein>